<dbReference type="PATRIC" id="fig|1459.3.peg.2499"/>
<dbReference type="AlphaFoldDB" id="A0A0M0GBW4"/>
<gene>
    <name evidence="1" type="ORF">AF332_11615</name>
</gene>
<protein>
    <submittedName>
        <fullName evidence="1">Uncharacterized protein</fullName>
    </submittedName>
</protein>
<keyword evidence="2" id="KW-1185">Reference proteome</keyword>
<dbReference type="STRING" id="1459.AF332_11615"/>
<evidence type="ECO:0000313" key="1">
    <source>
        <dbReference type="EMBL" id="KON87410.1"/>
    </source>
</evidence>
<dbReference type="EMBL" id="LGUF01000007">
    <property type="protein sequence ID" value="KON87410.1"/>
    <property type="molecule type" value="Genomic_DNA"/>
</dbReference>
<comment type="caution">
    <text evidence="1">The sequence shown here is derived from an EMBL/GenBank/DDBJ whole genome shotgun (WGS) entry which is preliminary data.</text>
</comment>
<reference evidence="2" key="1">
    <citation type="submission" date="2015-07" db="EMBL/GenBank/DDBJ databases">
        <title>Fjat-10036 dsm4.</title>
        <authorList>
            <person name="Liu B."/>
            <person name="Wang J."/>
            <person name="Zhu Y."/>
            <person name="Liu G."/>
            <person name="Chen Q."/>
            <person name="Chen Z."/>
            <person name="Lan J."/>
            <person name="Che J."/>
            <person name="Ge C."/>
            <person name="Shi H."/>
            <person name="Pan Z."/>
            <person name="Liu X."/>
        </authorList>
    </citation>
    <scope>NUCLEOTIDE SEQUENCE [LARGE SCALE GENOMIC DNA]</scope>
    <source>
        <strain evidence="2">DSM 4</strain>
    </source>
</reference>
<proteinExistence type="predicted"/>
<sequence>MSKETWNKGYQEVRNVIHNEIGITKEEVLKVFQQVAKDEIQKIVSEKSGFIYQSIKEIISHEMIKAIQDHKYPKLTGSLWYYGHEGRGIDTFKDYVSGVMKEEIVKTLSEQFEINLNVNKK</sequence>
<organism evidence="1 2">
    <name type="scientific">Sporosarcina globispora</name>
    <name type="common">Bacillus globisporus</name>
    <dbReference type="NCBI Taxonomy" id="1459"/>
    <lineage>
        <taxon>Bacteria</taxon>
        <taxon>Bacillati</taxon>
        <taxon>Bacillota</taxon>
        <taxon>Bacilli</taxon>
        <taxon>Bacillales</taxon>
        <taxon>Caryophanaceae</taxon>
        <taxon>Sporosarcina</taxon>
    </lineage>
</organism>
<dbReference type="Proteomes" id="UP000037109">
    <property type="component" value="Unassembled WGS sequence"/>
</dbReference>
<dbReference type="OrthoDB" id="2663303at2"/>
<accession>A0A0M0GBW4</accession>
<evidence type="ECO:0000313" key="2">
    <source>
        <dbReference type="Proteomes" id="UP000037109"/>
    </source>
</evidence>
<name>A0A0M0GBW4_SPOGL</name>
<dbReference type="RefSeq" id="WP_053434760.1">
    <property type="nucleotide sequence ID" value="NZ_LGUF01000007.1"/>
</dbReference>